<dbReference type="eggNOG" id="COG3039">
    <property type="taxonomic scope" value="Bacteria"/>
</dbReference>
<keyword evidence="4" id="KW-1185">Reference proteome</keyword>
<accession>C6L9X3</accession>
<organism evidence="3 4">
    <name type="scientific">Marvinbryantia formatexigens DSM 14469</name>
    <dbReference type="NCBI Taxonomy" id="478749"/>
    <lineage>
        <taxon>Bacteria</taxon>
        <taxon>Bacillati</taxon>
        <taxon>Bacillota</taxon>
        <taxon>Clostridia</taxon>
        <taxon>Lachnospirales</taxon>
        <taxon>Lachnospiraceae</taxon>
        <taxon>Marvinbryantia</taxon>
    </lineage>
</organism>
<name>C6L9X3_9FIRM</name>
<feature type="domain" description="Transposase IS4-like" evidence="1">
    <location>
        <begin position="257"/>
        <end position="467"/>
    </location>
</feature>
<sequence>MIPYNQLSLADIFSDCQEIFESDRPQFLSLLQQHIDLDEIVPASFRKHFYASTGRSRKYPLNAFLWALIIQRIFSVPTDSLLLVFLQYSRHLREFCGFNKVPDASKITRFKQDFLEDLQLLFHHLVDLTEPVCQAIDSARADMTIFDSSGIEAWVTENNPKYSNRIIKQLKAYAKTMHFDQNYDPYKAAYGSMPSHAAANSDIKQLYIDGHFCYAYKFGIVTNGLGIVRHIDLYNKDFFDKHPEIIPGKKSGSPDEDKSVHDARLLIPTLQDLFAAHPLISPDIFLGDAAFDSARLYKELLSGDTFGMDADGNGIHFQKAYIPLNSRSGLENSDCSVNENGIPCCPDDPSLPMKYEGTSKRKNGIVRYKFSCPKVRWEKNPSTGKYHRVCHCDTPCTSSPCGRMVYLYPEKDFRTYPGTVRGTEEWNDTYRIRTTVERSISHFKDSFGIAGRKTQNEKTLHADLILAGITQLIGVILADKIEQHQYIRSLKPLIA</sequence>
<evidence type="ECO:0000259" key="1">
    <source>
        <dbReference type="Pfam" id="PF01609"/>
    </source>
</evidence>
<dbReference type="GO" id="GO:0003677">
    <property type="term" value="F:DNA binding"/>
    <property type="evidence" value="ECO:0007669"/>
    <property type="project" value="InterPro"/>
</dbReference>
<protein>
    <submittedName>
        <fullName evidence="3">Uncharacterized protein</fullName>
    </submittedName>
</protein>
<dbReference type="InterPro" id="IPR002559">
    <property type="entry name" value="Transposase_11"/>
</dbReference>
<gene>
    <name evidence="3" type="ORF">BRYFOR_05415</name>
</gene>
<dbReference type="Pfam" id="PF01609">
    <property type="entry name" value="DDE_Tnp_1"/>
    <property type="match status" value="1"/>
</dbReference>
<dbReference type="GO" id="GO:0006313">
    <property type="term" value="P:DNA transposition"/>
    <property type="evidence" value="ECO:0007669"/>
    <property type="project" value="InterPro"/>
</dbReference>
<evidence type="ECO:0000259" key="2">
    <source>
        <dbReference type="Pfam" id="PF05598"/>
    </source>
</evidence>
<comment type="caution">
    <text evidence="3">The sequence shown here is derived from an EMBL/GenBank/DDBJ whole genome shotgun (WGS) entry which is preliminary data.</text>
</comment>
<proteinExistence type="predicted"/>
<dbReference type="Proteomes" id="UP000005561">
    <property type="component" value="Unassembled WGS sequence"/>
</dbReference>
<dbReference type="InterPro" id="IPR008490">
    <property type="entry name" value="Transposase_InsH_N"/>
</dbReference>
<evidence type="ECO:0000313" key="3">
    <source>
        <dbReference type="EMBL" id="EET62380.1"/>
    </source>
</evidence>
<dbReference type="AlphaFoldDB" id="C6L9X3"/>
<dbReference type="STRING" id="168384.SAMN05660368_02935"/>
<evidence type="ECO:0000313" key="4">
    <source>
        <dbReference type="Proteomes" id="UP000005561"/>
    </source>
</evidence>
<feature type="domain" description="Transposase InsH N-terminal" evidence="2">
    <location>
        <begin position="24"/>
        <end position="112"/>
    </location>
</feature>
<dbReference type="EMBL" id="ACCL02000002">
    <property type="protein sequence ID" value="EET62380.1"/>
    <property type="molecule type" value="Genomic_DNA"/>
</dbReference>
<dbReference type="Pfam" id="PF05598">
    <property type="entry name" value="DUF772"/>
    <property type="match status" value="1"/>
</dbReference>
<reference evidence="3" key="1">
    <citation type="submission" date="2009-07" db="EMBL/GenBank/DDBJ databases">
        <authorList>
            <person name="Weinstock G."/>
            <person name="Sodergren E."/>
            <person name="Clifton S."/>
            <person name="Fulton L."/>
            <person name="Fulton B."/>
            <person name="Courtney L."/>
            <person name="Fronick C."/>
            <person name="Harrison M."/>
            <person name="Strong C."/>
            <person name="Farmer C."/>
            <person name="Delahaunty K."/>
            <person name="Markovic C."/>
            <person name="Hall O."/>
            <person name="Minx P."/>
            <person name="Tomlinson C."/>
            <person name="Mitreva M."/>
            <person name="Nelson J."/>
            <person name="Hou S."/>
            <person name="Wollam A."/>
            <person name="Pepin K.H."/>
            <person name="Johnson M."/>
            <person name="Bhonagiri V."/>
            <person name="Nash W.E."/>
            <person name="Warren W."/>
            <person name="Chinwalla A."/>
            <person name="Mardis E.R."/>
            <person name="Wilson R.K."/>
        </authorList>
    </citation>
    <scope>NUCLEOTIDE SEQUENCE [LARGE SCALE GENOMIC DNA]</scope>
    <source>
        <strain evidence="3">DSM 14469</strain>
    </source>
</reference>
<dbReference type="GO" id="GO:0004803">
    <property type="term" value="F:transposase activity"/>
    <property type="evidence" value="ECO:0007669"/>
    <property type="project" value="InterPro"/>
</dbReference>
<dbReference type="OrthoDB" id="1706305at2"/>